<evidence type="ECO:0000256" key="4">
    <source>
        <dbReference type="ARBA" id="ARBA00022857"/>
    </source>
</evidence>
<dbReference type="GO" id="GO:0016614">
    <property type="term" value="F:oxidoreductase activity, acting on CH-OH group of donors"/>
    <property type="evidence" value="ECO:0007669"/>
    <property type="project" value="InterPro"/>
</dbReference>
<keyword evidence="8" id="KW-0594">Phospholipid biosynthesis</keyword>
<name>A0A382I9N7_9ZZZZ</name>
<keyword evidence="3" id="KW-0479">Metal-binding</keyword>
<dbReference type="InterPro" id="IPR016205">
    <property type="entry name" value="Glycerol_DH"/>
</dbReference>
<keyword evidence="2" id="KW-0444">Lipid biosynthesis</keyword>
<keyword evidence="1" id="KW-0963">Cytoplasm</keyword>
<reference evidence="10" key="1">
    <citation type="submission" date="2018-05" db="EMBL/GenBank/DDBJ databases">
        <authorList>
            <person name="Lanie J.A."/>
            <person name="Ng W.-L."/>
            <person name="Kazmierczak K.M."/>
            <person name="Andrzejewski T.M."/>
            <person name="Davidsen T.M."/>
            <person name="Wayne K.J."/>
            <person name="Tettelin H."/>
            <person name="Glass J.I."/>
            <person name="Rusch D."/>
            <person name="Podicherti R."/>
            <person name="Tsui H.-C.T."/>
            <person name="Winkler M.E."/>
        </authorList>
    </citation>
    <scope>NUCLEOTIDE SEQUENCE</scope>
</reference>
<dbReference type="AlphaFoldDB" id="A0A382I9N7"/>
<dbReference type="Pfam" id="PF13685">
    <property type="entry name" value="Fe-ADH_2"/>
    <property type="match status" value="1"/>
</dbReference>
<feature type="non-terminal residue" evidence="10">
    <location>
        <position position="115"/>
    </location>
</feature>
<evidence type="ECO:0000256" key="2">
    <source>
        <dbReference type="ARBA" id="ARBA00022516"/>
    </source>
</evidence>
<dbReference type="EMBL" id="UINC01065869">
    <property type="protein sequence ID" value="SVB95969.1"/>
    <property type="molecule type" value="Genomic_DNA"/>
</dbReference>
<keyword evidence="6" id="KW-0520">NAD</keyword>
<evidence type="ECO:0008006" key="11">
    <source>
        <dbReference type="Google" id="ProtNLM"/>
    </source>
</evidence>
<keyword evidence="7" id="KW-0443">Lipid metabolism</keyword>
<keyword evidence="9" id="KW-1208">Phospholipid metabolism</keyword>
<evidence type="ECO:0000256" key="6">
    <source>
        <dbReference type="ARBA" id="ARBA00023027"/>
    </source>
</evidence>
<dbReference type="GO" id="GO:0008654">
    <property type="term" value="P:phospholipid biosynthetic process"/>
    <property type="evidence" value="ECO:0007669"/>
    <property type="project" value="UniProtKB-KW"/>
</dbReference>
<dbReference type="Gene3D" id="3.40.50.1970">
    <property type="match status" value="1"/>
</dbReference>
<evidence type="ECO:0000256" key="9">
    <source>
        <dbReference type="ARBA" id="ARBA00023264"/>
    </source>
</evidence>
<organism evidence="10">
    <name type="scientific">marine metagenome</name>
    <dbReference type="NCBI Taxonomy" id="408172"/>
    <lineage>
        <taxon>unclassified sequences</taxon>
        <taxon>metagenomes</taxon>
        <taxon>ecological metagenomes</taxon>
    </lineage>
</organism>
<evidence type="ECO:0000256" key="3">
    <source>
        <dbReference type="ARBA" id="ARBA00022723"/>
    </source>
</evidence>
<accession>A0A382I9N7</accession>
<evidence type="ECO:0000313" key="10">
    <source>
        <dbReference type="EMBL" id="SVB95969.1"/>
    </source>
</evidence>
<evidence type="ECO:0000256" key="8">
    <source>
        <dbReference type="ARBA" id="ARBA00023209"/>
    </source>
</evidence>
<evidence type="ECO:0000256" key="5">
    <source>
        <dbReference type="ARBA" id="ARBA00023002"/>
    </source>
</evidence>
<dbReference type="PANTHER" id="PTHR43616">
    <property type="entry name" value="GLYCEROL DEHYDROGENASE"/>
    <property type="match status" value="1"/>
</dbReference>
<dbReference type="SUPFAM" id="SSF56796">
    <property type="entry name" value="Dehydroquinate synthase-like"/>
    <property type="match status" value="1"/>
</dbReference>
<keyword evidence="5" id="KW-0560">Oxidoreductase</keyword>
<keyword evidence="4" id="KW-0521">NADP</keyword>
<dbReference type="InterPro" id="IPR032837">
    <property type="entry name" value="G1PDH"/>
</dbReference>
<evidence type="ECO:0000256" key="1">
    <source>
        <dbReference type="ARBA" id="ARBA00022490"/>
    </source>
</evidence>
<dbReference type="PANTHER" id="PTHR43616:SF5">
    <property type="entry name" value="GLYCEROL DEHYDROGENASE 1"/>
    <property type="match status" value="1"/>
</dbReference>
<sequence length="115" mass="12429">MTFIVITAMRTKPPRSMILPRMVVTGPGVLEQIPAIIAELDIPERGLIVCDSNTLEIAGNQVIDYLETGGHPMQKVEIKGASIEELERVESFSDEIDFLVGLGGGRPIDLAKQAG</sequence>
<gene>
    <name evidence="10" type="ORF">METZ01_LOCUS248823</name>
</gene>
<dbReference type="GO" id="GO:0046872">
    <property type="term" value="F:metal ion binding"/>
    <property type="evidence" value="ECO:0007669"/>
    <property type="project" value="UniProtKB-KW"/>
</dbReference>
<protein>
    <recommendedName>
        <fullName evidence="11">Alcohol dehydrogenase iron-type/glycerol dehydrogenase GldA domain-containing protein</fullName>
    </recommendedName>
</protein>
<evidence type="ECO:0000256" key="7">
    <source>
        <dbReference type="ARBA" id="ARBA00023098"/>
    </source>
</evidence>
<proteinExistence type="predicted"/>